<dbReference type="EMBL" id="VBPA01000421">
    <property type="protein sequence ID" value="TMQ68002.1"/>
    <property type="molecule type" value="Genomic_DNA"/>
</dbReference>
<dbReference type="Proteomes" id="UP000319836">
    <property type="component" value="Unassembled WGS sequence"/>
</dbReference>
<accession>A0A538TWJ9</accession>
<protein>
    <submittedName>
        <fullName evidence="2">Uncharacterized protein</fullName>
    </submittedName>
</protein>
<evidence type="ECO:0000256" key="1">
    <source>
        <dbReference type="SAM" id="MobiDB-lite"/>
    </source>
</evidence>
<gene>
    <name evidence="2" type="ORF">E6K80_14675</name>
</gene>
<feature type="compositionally biased region" description="Polar residues" evidence="1">
    <location>
        <begin position="60"/>
        <end position="69"/>
    </location>
</feature>
<dbReference type="AlphaFoldDB" id="A0A538TWJ9"/>
<name>A0A538TWJ9_UNCEI</name>
<evidence type="ECO:0000313" key="3">
    <source>
        <dbReference type="Proteomes" id="UP000319836"/>
    </source>
</evidence>
<proteinExistence type="predicted"/>
<sequence length="111" mass="12406">MIEMTIWAPSGENVDDRNCRPSRVPSRMSWTWLPSGWATKTPDDPPLRASVRKITHRPSGDQSGWSNPLSPRGETRVRLAPFVASAVKIAGQNPHDANWRSMTMRLPSGEN</sequence>
<organism evidence="2 3">
    <name type="scientific">Eiseniibacteriota bacterium</name>
    <dbReference type="NCBI Taxonomy" id="2212470"/>
    <lineage>
        <taxon>Bacteria</taxon>
        <taxon>Candidatus Eiseniibacteriota</taxon>
    </lineage>
</organism>
<evidence type="ECO:0000313" key="2">
    <source>
        <dbReference type="EMBL" id="TMQ68002.1"/>
    </source>
</evidence>
<comment type="caution">
    <text evidence="2">The sequence shown here is derived from an EMBL/GenBank/DDBJ whole genome shotgun (WGS) entry which is preliminary data.</text>
</comment>
<reference evidence="2 3" key="1">
    <citation type="journal article" date="2019" name="Nat. Microbiol.">
        <title>Mediterranean grassland soil C-N compound turnover is dependent on rainfall and depth, and is mediated by genomically divergent microorganisms.</title>
        <authorList>
            <person name="Diamond S."/>
            <person name="Andeer P.F."/>
            <person name="Li Z."/>
            <person name="Crits-Christoph A."/>
            <person name="Burstein D."/>
            <person name="Anantharaman K."/>
            <person name="Lane K.R."/>
            <person name="Thomas B.C."/>
            <person name="Pan C."/>
            <person name="Northen T.R."/>
            <person name="Banfield J.F."/>
        </authorList>
    </citation>
    <scope>NUCLEOTIDE SEQUENCE [LARGE SCALE GENOMIC DNA]</scope>
    <source>
        <strain evidence="2">WS_10</strain>
    </source>
</reference>
<feature type="region of interest" description="Disordered" evidence="1">
    <location>
        <begin position="54"/>
        <end position="73"/>
    </location>
</feature>